<reference evidence="1" key="1">
    <citation type="journal article" date="2014" name="Front. Microbiol.">
        <title>High frequency of phylogenetically diverse reductive dehalogenase-homologous genes in deep subseafloor sedimentary metagenomes.</title>
        <authorList>
            <person name="Kawai M."/>
            <person name="Futagami T."/>
            <person name="Toyoda A."/>
            <person name="Takaki Y."/>
            <person name="Nishi S."/>
            <person name="Hori S."/>
            <person name="Arai W."/>
            <person name="Tsubouchi T."/>
            <person name="Morono Y."/>
            <person name="Uchiyama I."/>
            <person name="Ito T."/>
            <person name="Fujiyama A."/>
            <person name="Inagaki F."/>
            <person name="Takami H."/>
        </authorList>
    </citation>
    <scope>NUCLEOTIDE SEQUENCE</scope>
    <source>
        <strain evidence="1">Expedition CK06-06</strain>
    </source>
</reference>
<gene>
    <name evidence="1" type="ORF">S06H3_49654</name>
</gene>
<feature type="non-terminal residue" evidence="1">
    <location>
        <position position="82"/>
    </location>
</feature>
<accession>X1Q0X9</accession>
<evidence type="ECO:0000313" key="1">
    <source>
        <dbReference type="EMBL" id="GAI36869.1"/>
    </source>
</evidence>
<comment type="caution">
    <text evidence="1">The sequence shown here is derived from an EMBL/GenBank/DDBJ whole genome shotgun (WGS) entry which is preliminary data.</text>
</comment>
<organism evidence="1">
    <name type="scientific">marine sediment metagenome</name>
    <dbReference type="NCBI Taxonomy" id="412755"/>
    <lineage>
        <taxon>unclassified sequences</taxon>
        <taxon>metagenomes</taxon>
        <taxon>ecological metagenomes</taxon>
    </lineage>
</organism>
<proteinExistence type="predicted"/>
<protein>
    <submittedName>
        <fullName evidence="1">Uncharacterized protein</fullName>
    </submittedName>
</protein>
<name>X1Q0X9_9ZZZZ</name>
<dbReference type="AlphaFoldDB" id="X1Q0X9"/>
<sequence>MVWKNMHIYFPEFYDFFNTDFKDSWNDHTLKFFDNGYGFEVVLDQRIPEWLRDDDLKEGKLTDIFCERIIIPTRDNLKREIS</sequence>
<dbReference type="EMBL" id="BARV01031368">
    <property type="protein sequence ID" value="GAI36869.1"/>
    <property type="molecule type" value="Genomic_DNA"/>
</dbReference>